<keyword evidence="2 4" id="KW-0255">Endonuclease</keyword>
<comment type="caution">
    <text evidence="4">The sequence shown here is derived from an EMBL/GenBank/DDBJ whole genome shotgun (WGS) entry which is preliminary data.</text>
</comment>
<dbReference type="Gene3D" id="3.40.600.10">
    <property type="entry name" value="DNA mismatch repair MutH/Restriction endonuclease, type II"/>
    <property type="match status" value="1"/>
</dbReference>
<keyword evidence="1" id="KW-0540">Nuclease</keyword>
<evidence type="ECO:0000313" key="5">
    <source>
        <dbReference type="Proteomes" id="UP000060487"/>
    </source>
</evidence>
<gene>
    <name evidence="4" type="primary">ecoRVR</name>
    <name evidence="4" type="ORF">ASN18_0879</name>
</gene>
<dbReference type="Pfam" id="PF09233">
    <property type="entry name" value="Endonuc-EcoRV"/>
    <property type="match status" value="1"/>
</dbReference>
<evidence type="ECO:0000256" key="2">
    <source>
        <dbReference type="ARBA" id="ARBA00022759"/>
    </source>
</evidence>
<dbReference type="EMBL" id="LNQR01000032">
    <property type="protein sequence ID" value="KWT91055.1"/>
    <property type="molecule type" value="Genomic_DNA"/>
</dbReference>
<name>A0ABR5SHA4_9BACT</name>
<accession>A0ABR5SHA4</accession>
<dbReference type="SUPFAM" id="SSF52980">
    <property type="entry name" value="Restriction endonuclease-like"/>
    <property type="match status" value="1"/>
</dbReference>
<protein>
    <submittedName>
        <fullName evidence="4">Restriction endonuclease EcoRV</fullName>
        <ecNumber evidence="4">3.1.21.4</ecNumber>
    </submittedName>
</protein>
<dbReference type="CDD" id="cd22323">
    <property type="entry name" value="EcoRV-like"/>
    <property type="match status" value="1"/>
</dbReference>
<dbReference type="Proteomes" id="UP000060487">
    <property type="component" value="Unassembled WGS sequence"/>
</dbReference>
<dbReference type="InterPro" id="IPR037057">
    <property type="entry name" value="DNA_rep_MutH/T2_RE_sf"/>
</dbReference>
<sequence>MSNYKQHYKDNFKQLLRELTETLSGHVATDDRQWTIKGFIDVFRNVYTISADTKIVSKILEIHLFPVLLKFAQKHNYIIVLADHQNYYPDLSFVSTRDESIKFAVDIKTTYRLPNKPGFCNGFTLGSHGSYFIERDKKKNIQYSYNQYCGHFCIGIIYTRANIRDIDETTIQKVEQLQSITSVIRDFEFFACEKWEIASDSQGSGNTANIGSIVRIKDILSGNGVLKNLGEEWFDEYWMNYGKIMITTETGKTKKITKLNEFLVFKGKDPTLAYPCIRSKAETHDK</sequence>
<dbReference type="EC" id="3.1.21.4" evidence="4"/>
<evidence type="ECO:0000256" key="1">
    <source>
        <dbReference type="ARBA" id="ARBA00022722"/>
    </source>
</evidence>
<dbReference type="RefSeq" id="WP_085051427.1">
    <property type="nucleotide sequence ID" value="NZ_LNQR01000032.1"/>
</dbReference>
<dbReference type="InterPro" id="IPR015314">
    <property type="entry name" value="Restrct_endonuc_II_EcoRV"/>
</dbReference>
<evidence type="ECO:0000313" key="4">
    <source>
        <dbReference type="EMBL" id="KWT91055.1"/>
    </source>
</evidence>
<dbReference type="GO" id="GO:0009036">
    <property type="term" value="F:type II site-specific deoxyribonuclease activity"/>
    <property type="evidence" value="ECO:0007669"/>
    <property type="project" value="UniProtKB-EC"/>
</dbReference>
<keyword evidence="3 4" id="KW-0378">Hydrolase</keyword>
<keyword evidence="5" id="KW-1185">Reference proteome</keyword>
<dbReference type="InterPro" id="IPR011335">
    <property type="entry name" value="Restrct_endonuc-II-like"/>
</dbReference>
<organism evidence="4 5">
    <name type="scientific">Candidatus Magnetominusculus xianensis</name>
    <dbReference type="NCBI Taxonomy" id="1748249"/>
    <lineage>
        <taxon>Bacteria</taxon>
        <taxon>Pseudomonadati</taxon>
        <taxon>Nitrospirota</taxon>
        <taxon>Nitrospiria</taxon>
        <taxon>Nitrospirales</taxon>
        <taxon>Nitrospiraceae</taxon>
        <taxon>Candidatus Magnetominusculus</taxon>
    </lineage>
</organism>
<reference evidence="4 5" key="1">
    <citation type="submission" date="2015-11" db="EMBL/GenBank/DDBJ databases">
        <authorList>
            <person name="Lin W."/>
        </authorList>
    </citation>
    <scope>NUCLEOTIDE SEQUENCE [LARGE SCALE GENOMIC DNA]</scope>
    <source>
        <strain evidence="4 5">HCH-1</strain>
    </source>
</reference>
<proteinExistence type="predicted"/>
<evidence type="ECO:0000256" key="3">
    <source>
        <dbReference type="ARBA" id="ARBA00022801"/>
    </source>
</evidence>